<evidence type="ECO:0000313" key="3">
    <source>
        <dbReference type="Proteomes" id="UP000828390"/>
    </source>
</evidence>
<evidence type="ECO:0000256" key="1">
    <source>
        <dbReference type="SAM" id="Phobius"/>
    </source>
</evidence>
<dbReference type="AlphaFoldDB" id="A0A9D4I4Y9"/>
<feature type="transmembrane region" description="Helical" evidence="1">
    <location>
        <begin position="26"/>
        <end position="47"/>
    </location>
</feature>
<organism evidence="2 3">
    <name type="scientific">Dreissena polymorpha</name>
    <name type="common">Zebra mussel</name>
    <name type="synonym">Mytilus polymorpha</name>
    <dbReference type="NCBI Taxonomy" id="45954"/>
    <lineage>
        <taxon>Eukaryota</taxon>
        <taxon>Metazoa</taxon>
        <taxon>Spiralia</taxon>
        <taxon>Lophotrochozoa</taxon>
        <taxon>Mollusca</taxon>
        <taxon>Bivalvia</taxon>
        <taxon>Autobranchia</taxon>
        <taxon>Heteroconchia</taxon>
        <taxon>Euheterodonta</taxon>
        <taxon>Imparidentia</taxon>
        <taxon>Neoheterodontei</taxon>
        <taxon>Myida</taxon>
        <taxon>Dreissenoidea</taxon>
        <taxon>Dreissenidae</taxon>
        <taxon>Dreissena</taxon>
    </lineage>
</organism>
<reference evidence="2" key="1">
    <citation type="journal article" date="2019" name="bioRxiv">
        <title>The Genome of the Zebra Mussel, Dreissena polymorpha: A Resource for Invasive Species Research.</title>
        <authorList>
            <person name="McCartney M.A."/>
            <person name="Auch B."/>
            <person name="Kono T."/>
            <person name="Mallez S."/>
            <person name="Zhang Y."/>
            <person name="Obille A."/>
            <person name="Becker A."/>
            <person name="Abrahante J.E."/>
            <person name="Garbe J."/>
            <person name="Badalamenti J.P."/>
            <person name="Herman A."/>
            <person name="Mangelson H."/>
            <person name="Liachko I."/>
            <person name="Sullivan S."/>
            <person name="Sone E.D."/>
            <person name="Koren S."/>
            <person name="Silverstein K.A.T."/>
            <person name="Beckman K.B."/>
            <person name="Gohl D.M."/>
        </authorList>
    </citation>
    <scope>NUCLEOTIDE SEQUENCE</scope>
    <source>
        <strain evidence="2">Duluth1</strain>
        <tissue evidence="2">Whole animal</tissue>
    </source>
</reference>
<keyword evidence="1" id="KW-1133">Transmembrane helix</keyword>
<gene>
    <name evidence="2" type="ORF">DPMN_184816</name>
</gene>
<dbReference type="PROSITE" id="PS51257">
    <property type="entry name" value="PROKAR_LIPOPROTEIN"/>
    <property type="match status" value="1"/>
</dbReference>
<keyword evidence="1" id="KW-0812">Transmembrane</keyword>
<keyword evidence="1" id="KW-0472">Membrane</keyword>
<proteinExistence type="predicted"/>
<name>A0A9D4I4Y9_DREPO</name>
<sequence length="168" mass="19585">MEDMAAKEPFGQAETCNNIDTFVTNIWTSIWLCACIGLITYLTFKLFKKRQKVTKFNADSATINMTLELKSTFNQFSETDHIRMNNESQIEEAVIYTKQKIEDTKMALEEYQQDCTVEILSAIKKNKVSLTAEIKSIETRLYEILKHPMATVRDEYSLQRDGKYHLYK</sequence>
<dbReference type="Proteomes" id="UP000828390">
    <property type="component" value="Unassembled WGS sequence"/>
</dbReference>
<evidence type="ECO:0000313" key="2">
    <source>
        <dbReference type="EMBL" id="KAH3750296.1"/>
    </source>
</evidence>
<comment type="caution">
    <text evidence="2">The sequence shown here is derived from an EMBL/GenBank/DDBJ whole genome shotgun (WGS) entry which is preliminary data.</text>
</comment>
<protein>
    <submittedName>
        <fullName evidence="2">Uncharacterized protein</fullName>
    </submittedName>
</protein>
<dbReference type="EMBL" id="JAIWYP010000010">
    <property type="protein sequence ID" value="KAH3750296.1"/>
    <property type="molecule type" value="Genomic_DNA"/>
</dbReference>
<accession>A0A9D4I4Y9</accession>
<reference evidence="2" key="2">
    <citation type="submission" date="2020-11" db="EMBL/GenBank/DDBJ databases">
        <authorList>
            <person name="McCartney M.A."/>
            <person name="Auch B."/>
            <person name="Kono T."/>
            <person name="Mallez S."/>
            <person name="Becker A."/>
            <person name="Gohl D.M."/>
            <person name="Silverstein K.A.T."/>
            <person name="Koren S."/>
            <person name="Bechman K.B."/>
            <person name="Herman A."/>
            <person name="Abrahante J.E."/>
            <person name="Garbe J."/>
        </authorList>
    </citation>
    <scope>NUCLEOTIDE SEQUENCE</scope>
    <source>
        <strain evidence="2">Duluth1</strain>
        <tissue evidence="2">Whole animal</tissue>
    </source>
</reference>
<keyword evidence="3" id="KW-1185">Reference proteome</keyword>